<evidence type="ECO:0000313" key="1">
    <source>
        <dbReference type="EMBL" id="KAI8035116.1"/>
    </source>
</evidence>
<keyword evidence="2" id="KW-1185">Reference proteome</keyword>
<gene>
    <name evidence="1" type="ORF">M5D96_012061</name>
</gene>
<protein>
    <submittedName>
        <fullName evidence="1">Uncharacterized protein</fullName>
    </submittedName>
</protein>
<reference evidence="1" key="1">
    <citation type="journal article" date="2023" name="Genome Biol. Evol.">
        <title>Long-read-based Genome Assembly of Drosophila gunungcola Reveals Fewer Chemosensory Genes in Flower-breeding Species.</title>
        <authorList>
            <person name="Negi A."/>
            <person name="Liao B.Y."/>
            <person name="Yeh S.D."/>
        </authorList>
    </citation>
    <scope>NUCLEOTIDE SEQUENCE</scope>
    <source>
        <strain evidence="1">Sukarami</strain>
    </source>
</reference>
<sequence>MRTSPLVCPFGWIYGEANCSGWSKEIKLFMDRTHHTSGHRTRTRNVMASSLIQHASCFPRPRKFAMEFRTCNTHPISPCHLNSTSCSWTRSIKHNLWIH</sequence>
<dbReference type="EMBL" id="JAMKOV010000047">
    <property type="protein sequence ID" value="KAI8035116.1"/>
    <property type="molecule type" value="Genomic_DNA"/>
</dbReference>
<dbReference type="Proteomes" id="UP001059596">
    <property type="component" value="Unassembled WGS sequence"/>
</dbReference>
<dbReference type="AlphaFoldDB" id="A0A9P9YDX0"/>
<comment type="caution">
    <text evidence="1">The sequence shown here is derived from an EMBL/GenBank/DDBJ whole genome shotgun (WGS) entry which is preliminary data.</text>
</comment>
<organism evidence="1 2">
    <name type="scientific">Drosophila gunungcola</name>
    <name type="common">fruit fly</name>
    <dbReference type="NCBI Taxonomy" id="103775"/>
    <lineage>
        <taxon>Eukaryota</taxon>
        <taxon>Metazoa</taxon>
        <taxon>Ecdysozoa</taxon>
        <taxon>Arthropoda</taxon>
        <taxon>Hexapoda</taxon>
        <taxon>Insecta</taxon>
        <taxon>Pterygota</taxon>
        <taxon>Neoptera</taxon>
        <taxon>Endopterygota</taxon>
        <taxon>Diptera</taxon>
        <taxon>Brachycera</taxon>
        <taxon>Muscomorpha</taxon>
        <taxon>Ephydroidea</taxon>
        <taxon>Drosophilidae</taxon>
        <taxon>Drosophila</taxon>
        <taxon>Sophophora</taxon>
    </lineage>
</organism>
<accession>A0A9P9YDX0</accession>
<name>A0A9P9YDX0_9MUSC</name>
<proteinExistence type="predicted"/>
<evidence type="ECO:0000313" key="2">
    <source>
        <dbReference type="Proteomes" id="UP001059596"/>
    </source>
</evidence>